<dbReference type="PANTHER" id="PTHR30146:SF109">
    <property type="entry name" value="HTH-TYPE TRANSCRIPTIONAL REGULATOR GALS"/>
    <property type="match status" value="1"/>
</dbReference>
<evidence type="ECO:0000313" key="6">
    <source>
        <dbReference type="Proteomes" id="UP000292346"/>
    </source>
</evidence>
<dbReference type="SMART" id="SM00354">
    <property type="entry name" value="HTH_LACI"/>
    <property type="match status" value="1"/>
</dbReference>
<dbReference type="GO" id="GO:0000976">
    <property type="term" value="F:transcription cis-regulatory region binding"/>
    <property type="evidence" value="ECO:0007669"/>
    <property type="project" value="TreeGrafter"/>
</dbReference>
<dbReference type="PROSITE" id="PS50932">
    <property type="entry name" value="HTH_LACI_2"/>
    <property type="match status" value="1"/>
</dbReference>
<dbReference type="AlphaFoldDB" id="A0A4R0H1A4"/>
<feature type="domain" description="HTH lacI-type" evidence="4">
    <location>
        <begin position="56"/>
        <end position="110"/>
    </location>
</feature>
<evidence type="ECO:0000256" key="2">
    <source>
        <dbReference type="ARBA" id="ARBA00023125"/>
    </source>
</evidence>
<dbReference type="PROSITE" id="PS00356">
    <property type="entry name" value="HTH_LACI_1"/>
    <property type="match status" value="1"/>
</dbReference>
<dbReference type="PANTHER" id="PTHR30146">
    <property type="entry name" value="LACI-RELATED TRANSCRIPTIONAL REPRESSOR"/>
    <property type="match status" value="1"/>
</dbReference>
<dbReference type="InterPro" id="IPR046335">
    <property type="entry name" value="LacI/GalR-like_sensor"/>
</dbReference>
<protein>
    <submittedName>
        <fullName evidence="5">LacI family DNA-binding transcriptional regulator</fullName>
    </submittedName>
</protein>
<dbReference type="Pfam" id="PF14100">
    <property type="entry name" value="DUF6807"/>
    <property type="match status" value="1"/>
</dbReference>
<dbReference type="SUPFAM" id="SSF47413">
    <property type="entry name" value="lambda repressor-like DNA-binding domains"/>
    <property type="match status" value="1"/>
</dbReference>
<dbReference type="Pfam" id="PF00356">
    <property type="entry name" value="LacI"/>
    <property type="match status" value="1"/>
</dbReference>
<keyword evidence="3" id="KW-0804">Transcription</keyword>
<evidence type="ECO:0000313" key="5">
    <source>
        <dbReference type="EMBL" id="TCC04267.1"/>
    </source>
</evidence>
<sequence length="665" mass="71748">MAVAVARRDALDLRILQLAHSSSVCRVGPSCVVRGLRNRFPSGEDTGVGRTPKDSITIADVARAAEVSRATVSRVMNGRLSVAPEIVARVRAAAEQLNYRPSDLARSLSLGRTNMVALVVPDLSNPLFQQILRGITNASAAAGYKVLVAETDEDPNAEAAIAIEARRRCDALIMVSPRMDEERLLELLPQVQPVILVNRQGPAEVASVVVDYGRAVRIVVDHLVGLGHRRLAFLSGPAASASNVLRLQALAVAEREIPGLELVRLECGRSIEDGYAAVERVLEAQVTAVVAFNDLVAFGLLARLNEVGVAVPADLSVTGMDDIGLARFAVPSLTTVRVPQKDLGELAWQRLHASITAPEGEADAVPELRLAVRASTGPVPQEPRSQASADQIGWQQQGDIFALGSSAGLLARYEFGRRMPQVHAPRPYLHPVRTLGGHPLTEVSPVDHRHHYGVSLAVAQVNGTSHWGGRTYVRGQGPTLLTNHGQQRSRGVTVNDRELVDDITWYDEQGRPQLVERRRLFGDLAFGGWRLDWRSVLTARYGSIRIDSPATSGRAGAGYGGLFWRLPAAETTVLSADGEGLDAAVGSCSPWLAFVQGDVSLLLLQPDQVWPWFLRSGEYVGACPALAWEQPLVLQPNQDLTLSLTALLLDRAVDWAEAKTLAGQL</sequence>
<accession>A0A4R0H1A4</accession>
<keyword evidence="1" id="KW-0805">Transcription regulation</keyword>
<dbReference type="GO" id="GO:0003700">
    <property type="term" value="F:DNA-binding transcription factor activity"/>
    <property type="evidence" value="ECO:0007669"/>
    <property type="project" value="TreeGrafter"/>
</dbReference>
<dbReference type="Proteomes" id="UP000292346">
    <property type="component" value="Unassembled WGS sequence"/>
</dbReference>
<dbReference type="InterPro" id="IPR010982">
    <property type="entry name" value="Lambda_DNA-bd_dom_sf"/>
</dbReference>
<keyword evidence="6" id="KW-1185">Reference proteome</keyword>
<name>A0A4R0H1A4_9ACTN</name>
<keyword evidence="2 5" id="KW-0238">DNA-binding</keyword>
<gene>
    <name evidence="5" type="ORF">E0H45_34905</name>
</gene>
<dbReference type="InterPro" id="IPR000843">
    <property type="entry name" value="HTH_LacI"/>
</dbReference>
<dbReference type="InterPro" id="IPR028082">
    <property type="entry name" value="Peripla_BP_I"/>
</dbReference>
<comment type="caution">
    <text evidence="5">The sequence shown here is derived from an EMBL/GenBank/DDBJ whole genome shotgun (WGS) entry which is preliminary data.</text>
</comment>
<dbReference type="CDD" id="cd01392">
    <property type="entry name" value="HTH_LacI"/>
    <property type="match status" value="1"/>
</dbReference>
<organism evidence="5 6">
    <name type="scientific">Kribbella soli</name>
    <dbReference type="NCBI Taxonomy" id="1124743"/>
    <lineage>
        <taxon>Bacteria</taxon>
        <taxon>Bacillati</taxon>
        <taxon>Actinomycetota</taxon>
        <taxon>Actinomycetes</taxon>
        <taxon>Propionibacteriales</taxon>
        <taxon>Kribbellaceae</taxon>
        <taxon>Kribbella</taxon>
    </lineage>
</organism>
<dbReference type="Pfam" id="PF13377">
    <property type="entry name" value="Peripla_BP_3"/>
    <property type="match status" value="1"/>
</dbReference>
<reference evidence="5 6" key="1">
    <citation type="submission" date="2019-02" db="EMBL/GenBank/DDBJ databases">
        <title>Kribbella capetownensis sp. nov. and Kribbella speibonae sp. nov., isolated from soil.</title>
        <authorList>
            <person name="Curtis S.M."/>
            <person name="Norton I."/>
            <person name="Everest G.J."/>
            <person name="Meyers P.R."/>
        </authorList>
    </citation>
    <scope>NUCLEOTIDE SEQUENCE [LARGE SCALE GENOMIC DNA]</scope>
    <source>
        <strain evidence="5 6">KCTC 29219</strain>
    </source>
</reference>
<evidence type="ECO:0000256" key="1">
    <source>
        <dbReference type="ARBA" id="ARBA00023015"/>
    </source>
</evidence>
<dbReference type="EMBL" id="SJJZ01000004">
    <property type="protein sequence ID" value="TCC04267.1"/>
    <property type="molecule type" value="Genomic_DNA"/>
</dbReference>
<dbReference type="Gene3D" id="1.10.260.40">
    <property type="entry name" value="lambda repressor-like DNA-binding domains"/>
    <property type="match status" value="1"/>
</dbReference>
<dbReference type="CDD" id="cd06267">
    <property type="entry name" value="PBP1_LacI_sugar_binding-like"/>
    <property type="match status" value="1"/>
</dbReference>
<dbReference type="SUPFAM" id="SSF53822">
    <property type="entry name" value="Periplasmic binding protein-like I"/>
    <property type="match status" value="1"/>
</dbReference>
<evidence type="ECO:0000259" key="4">
    <source>
        <dbReference type="PROSITE" id="PS50932"/>
    </source>
</evidence>
<dbReference type="OrthoDB" id="3258243at2"/>
<proteinExistence type="predicted"/>
<evidence type="ECO:0000256" key="3">
    <source>
        <dbReference type="ARBA" id="ARBA00023163"/>
    </source>
</evidence>
<dbReference type="Gene3D" id="3.40.50.2300">
    <property type="match status" value="2"/>
</dbReference>
<dbReference type="InterPro" id="IPR029475">
    <property type="entry name" value="DUF6807"/>
</dbReference>